<proteinExistence type="predicted"/>
<organism evidence="1">
    <name type="scientific">Salmonella enterica</name>
    <name type="common">Salmonella choleraesuis</name>
    <dbReference type="NCBI Taxonomy" id="28901"/>
    <lineage>
        <taxon>Bacteria</taxon>
        <taxon>Pseudomonadati</taxon>
        <taxon>Pseudomonadota</taxon>
        <taxon>Gammaproteobacteria</taxon>
        <taxon>Enterobacterales</taxon>
        <taxon>Enterobacteriaceae</taxon>
        <taxon>Salmonella</taxon>
    </lineage>
</organism>
<dbReference type="Proteomes" id="UP000839526">
    <property type="component" value="Unassembled WGS sequence"/>
</dbReference>
<sequence length="110" mass="12249">MNRYGIQTWDENGKSNSTGIAPLLILDWFSLSVDEVSGMRFYPQLRASSRINYHVVSVGGSPSRSRGIRVNGNRIIIEEQQPVHNVGGGINLAWVNAAWSVNILVYLEAY</sequence>
<protein>
    <submittedName>
        <fullName evidence="1">Uncharacterized protein</fullName>
    </submittedName>
</protein>
<accession>A0A403T8F4</accession>
<evidence type="ECO:0000313" key="1">
    <source>
        <dbReference type="EMBL" id="MMS80081.1"/>
    </source>
</evidence>
<reference evidence="1" key="1">
    <citation type="submission" date="2018-10" db="EMBL/GenBank/DDBJ databases">
        <authorList>
            <consortium name="PulseNet: The National Subtyping Network for Foodborne Disease Surveillance"/>
            <person name="Tarr C.L."/>
            <person name="Trees E."/>
            <person name="Katz L.S."/>
            <person name="Carleton-Romer H.A."/>
            <person name="Stroika S."/>
            <person name="Kucerova Z."/>
            <person name="Roache K.F."/>
            <person name="Sabol A.L."/>
            <person name="Besser J."/>
            <person name="Gerner-Smidt P."/>
        </authorList>
    </citation>
    <scope>NUCLEOTIDE SEQUENCE [LARGE SCALE GENOMIC DNA]</scope>
    <source>
        <strain evidence="1">PNUSAS052121</strain>
    </source>
</reference>
<comment type="caution">
    <text evidence="1">The sequence shown here is derived from an EMBL/GenBank/DDBJ whole genome shotgun (WGS) entry which is preliminary data.</text>
</comment>
<name>A0A403T8F4_SALER</name>
<dbReference type="EMBL" id="RWAH01000069">
    <property type="protein sequence ID" value="MMS80081.1"/>
    <property type="molecule type" value="Genomic_DNA"/>
</dbReference>
<dbReference type="AlphaFoldDB" id="A0A403T8F4"/>
<gene>
    <name evidence="1" type="ORF">D9O31_27330</name>
</gene>